<sequence>MKRFELRAETITDSVDSSAKFGGPCKTCFAHSDCEGGRLSREIKCQPTSSSTVTSRFHGVKALAADAIVSVHAFIGPVEHECVG</sequence>
<protein>
    <submittedName>
        <fullName evidence="1 2">Uncharacterized protein</fullName>
    </submittedName>
</protein>
<gene>
    <name evidence="1" type="ORF">PHYPA_021232</name>
</gene>
<reference evidence="1 3" key="1">
    <citation type="journal article" date="2008" name="Science">
        <title>The Physcomitrella genome reveals evolutionary insights into the conquest of land by plants.</title>
        <authorList>
            <person name="Rensing S."/>
            <person name="Lang D."/>
            <person name="Zimmer A."/>
            <person name="Terry A."/>
            <person name="Salamov A."/>
            <person name="Shapiro H."/>
            <person name="Nishiyama T."/>
            <person name="Perroud P.-F."/>
            <person name="Lindquist E."/>
            <person name="Kamisugi Y."/>
            <person name="Tanahashi T."/>
            <person name="Sakakibara K."/>
            <person name="Fujita T."/>
            <person name="Oishi K."/>
            <person name="Shin-I T."/>
            <person name="Kuroki Y."/>
            <person name="Toyoda A."/>
            <person name="Suzuki Y."/>
            <person name="Hashimoto A."/>
            <person name="Yamaguchi K."/>
            <person name="Sugano A."/>
            <person name="Kohara Y."/>
            <person name="Fujiyama A."/>
            <person name="Anterola A."/>
            <person name="Aoki S."/>
            <person name="Ashton N."/>
            <person name="Barbazuk W.B."/>
            <person name="Barker E."/>
            <person name="Bennetzen J."/>
            <person name="Bezanilla M."/>
            <person name="Blankenship R."/>
            <person name="Cho S.H."/>
            <person name="Dutcher S."/>
            <person name="Estelle M."/>
            <person name="Fawcett J.A."/>
            <person name="Gundlach H."/>
            <person name="Hanada K."/>
            <person name="Heyl A."/>
            <person name="Hicks K.A."/>
            <person name="Hugh J."/>
            <person name="Lohr M."/>
            <person name="Mayer K."/>
            <person name="Melkozernov A."/>
            <person name="Murata T."/>
            <person name="Nelson D."/>
            <person name="Pils B."/>
            <person name="Prigge M."/>
            <person name="Reiss B."/>
            <person name="Renner T."/>
            <person name="Rombauts S."/>
            <person name="Rushton P."/>
            <person name="Sanderfoot A."/>
            <person name="Schween G."/>
            <person name="Shiu S.-H."/>
            <person name="Stueber K."/>
            <person name="Theodoulou F.L."/>
            <person name="Tu H."/>
            <person name="Van de Peer Y."/>
            <person name="Verrier P.J."/>
            <person name="Waters E."/>
            <person name="Wood A."/>
            <person name="Yang L."/>
            <person name="Cove D."/>
            <person name="Cuming A."/>
            <person name="Hasebe M."/>
            <person name="Lucas S."/>
            <person name="Mishler D.B."/>
            <person name="Reski R."/>
            <person name="Grigoriev I."/>
            <person name="Quatrano R.S."/>
            <person name="Boore J.L."/>
        </authorList>
    </citation>
    <scope>NUCLEOTIDE SEQUENCE [LARGE SCALE GENOMIC DNA]</scope>
    <source>
        <strain evidence="2 3">cv. Gransden 2004</strain>
    </source>
</reference>
<keyword evidence="3" id="KW-1185">Reference proteome</keyword>
<dbReference type="Proteomes" id="UP000006727">
    <property type="component" value="Chromosome 16"/>
</dbReference>
<dbReference type="PaxDb" id="3218-PP1S81_235V6.1"/>
<evidence type="ECO:0000313" key="2">
    <source>
        <dbReference type="EnsemblPlants" id="PAC:32985737.CDS.1"/>
    </source>
</evidence>
<proteinExistence type="predicted"/>
<reference evidence="1 3" key="2">
    <citation type="journal article" date="2018" name="Plant J.">
        <title>The Physcomitrella patens chromosome-scale assembly reveals moss genome structure and evolution.</title>
        <authorList>
            <person name="Lang D."/>
            <person name="Ullrich K.K."/>
            <person name="Murat F."/>
            <person name="Fuchs J."/>
            <person name="Jenkins J."/>
            <person name="Haas F.B."/>
            <person name="Piednoel M."/>
            <person name="Gundlach H."/>
            <person name="Van Bel M."/>
            <person name="Meyberg R."/>
            <person name="Vives C."/>
            <person name="Morata J."/>
            <person name="Symeonidi A."/>
            <person name="Hiss M."/>
            <person name="Muchero W."/>
            <person name="Kamisugi Y."/>
            <person name="Saleh O."/>
            <person name="Blanc G."/>
            <person name="Decker E.L."/>
            <person name="van Gessel N."/>
            <person name="Grimwood J."/>
            <person name="Hayes R.D."/>
            <person name="Graham S.W."/>
            <person name="Gunter L.E."/>
            <person name="McDaniel S.F."/>
            <person name="Hoernstein S.N.W."/>
            <person name="Larsson A."/>
            <person name="Li F.W."/>
            <person name="Perroud P.F."/>
            <person name="Phillips J."/>
            <person name="Ranjan P."/>
            <person name="Rokshar D.S."/>
            <person name="Rothfels C.J."/>
            <person name="Schneider L."/>
            <person name="Shu S."/>
            <person name="Stevenson D.W."/>
            <person name="Thummler F."/>
            <person name="Tillich M."/>
            <person name="Villarreal Aguilar J.C."/>
            <person name="Widiez T."/>
            <person name="Wong G.K."/>
            <person name="Wymore A."/>
            <person name="Zhang Y."/>
            <person name="Zimmer A.D."/>
            <person name="Quatrano R.S."/>
            <person name="Mayer K.F.X."/>
            <person name="Goodstein D."/>
            <person name="Casacuberta J.M."/>
            <person name="Vandepoele K."/>
            <person name="Reski R."/>
            <person name="Cuming A.C."/>
            <person name="Tuskan G.A."/>
            <person name="Maumus F."/>
            <person name="Salse J."/>
            <person name="Schmutz J."/>
            <person name="Rensing S.A."/>
        </authorList>
    </citation>
    <scope>NUCLEOTIDE SEQUENCE [LARGE SCALE GENOMIC DNA]</scope>
    <source>
        <strain evidence="2 3">cv. Gransden 2004</strain>
    </source>
</reference>
<accession>A0A2K1J9B9</accession>
<dbReference type="InParanoid" id="A0A2K1J9B9"/>
<reference evidence="2" key="3">
    <citation type="submission" date="2020-12" db="UniProtKB">
        <authorList>
            <consortium name="EnsemblPlants"/>
        </authorList>
    </citation>
    <scope>IDENTIFICATION</scope>
</reference>
<dbReference type="AlphaFoldDB" id="A0A2K1J9B9"/>
<dbReference type="Gramene" id="Pp3c16_19420V3.1">
    <property type="protein sequence ID" value="PAC:32985737.CDS.1"/>
    <property type="gene ID" value="Pp3c16_19420"/>
</dbReference>
<dbReference type="EMBL" id="ABEU02000016">
    <property type="protein sequence ID" value="PNR38121.1"/>
    <property type="molecule type" value="Genomic_DNA"/>
</dbReference>
<evidence type="ECO:0000313" key="1">
    <source>
        <dbReference type="EMBL" id="PNR38121.1"/>
    </source>
</evidence>
<organism evidence="1">
    <name type="scientific">Physcomitrium patens</name>
    <name type="common">Spreading-leaved earth moss</name>
    <name type="synonym">Physcomitrella patens</name>
    <dbReference type="NCBI Taxonomy" id="3218"/>
    <lineage>
        <taxon>Eukaryota</taxon>
        <taxon>Viridiplantae</taxon>
        <taxon>Streptophyta</taxon>
        <taxon>Embryophyta</taxon>
        <taxon>Bryophyta</taxon>
        <taxon>Bryophytina</taxon>
        <taxon>Bryopsida</taxon>
        <taxon>Funariidae</taxon>
        <taxon>Funariales</taxon>
        <taxon>Funariaceae</taxon>
        <taxon>Physcomitrium</taxon>
    </lineage>
</organism>
<name>A0A2K1J9B9_PHYPA</name>
<evidence type="ECO:0000313" key="3">
    <source>
        <dbReference type="Proteomes" id="UP000006727"/>
    </source>
</evidence>
<dbReference type="EnsemblPlants" id="Pp3c16_19420V3.1">
    <property type="protein sequence ID" value="PAC:32985737.CDS.1"/>
    <property type="gene ID" value="Pp3c16_19420"/>
</dbReference>